<reference evidence="2" key="1">
    <citation type="submission" date="2023-03" db="EMBL/GenBank/DDBJ databases">
        <title>Complete genome of Cladonia borealis.</title>
        <authorList>
            <person name="Park H."/>
        </authorList>
    </citation>
    <scope>NUCLEOTIDE SEQUENCE</scope>
    <source>
        <strain evidence="2">ANT050790</strain>
    </source>
</reference>
<comment type="caution">
    <text evidence="2">The sequence shown here is derived from an EMBL/GenBank/DDBJ whole genome shotgun (WGS) entry which is preliminary data.</text>
</comment>
<gene>
    <name evidence="2" type="ORF">JMJ35_004010</name>
</gene>
<keyword evidence="3" id="KW-1185">Reference proteome</keyword>
<accession>A0AA39R3Z5</accession>
<evidence type="ECO:0000313" key="2">
    <source>
        <dbReference type="EMBL" id="KAK0513646.1"/>
    </source>
</evidence>
<proteinExistence type="predicted"/>
<evidence type="ECO:0000256" key="1">
    <source>
        <dbReference type="SAM" id="MobiDB-lite"/>
    </source>
</evidence>
<evidence type="ECO:0000313" key="3">
    <source>
        <dbReference type="Proteomes" id="UP001166286"/>
    </source>
</evidence>
<name>A0AA39R3Z5_9LECA</name>
<organism evidence="2 3">
    <name type="scientific">Cladonia borealis</name>
    <dbReference type="NCBI Taxonomy" id="184061"/>
    <lineage>
        <taxon>Eukaryota</taxon>
        <taxon>Fungi</taxon>
        <taxon>Dikarya</taxon>
        <taxon>Ascomycota</taxon>
        <taxon>Pezizomycotina</taxon>
        <taxon>Lecanoromycetes</taxon>
        <taxon>OSLEUM clade</taxon>
        <taxon>Lecanoromycetidae</taxon>
        <taxon>Lecanorales</taxon>
        <taxon>Lecanorineae</taxon>
        <taxon>Cladoniaceae</taxon>
        <taxon>Cladonia</taxon>
    </lineage>
</organism>
<sequence length="331" mass="36331">METNDPVFILLKGPSFPLASEAKAMLGRIVKNFAQPLAEYKPEDASTYNKLEPNTTELSNAARIADVTSSKALKVKFLSIAEAFSSQENSQASVLKNSKISAWELRQQETVFQRLTKDPEILGQIKRWAKPKMDPAYMIVGLLIWQDAAMASVKAHTKRSEAAAKIPTGAAASAAIASTTGTPVSPEVIGDIEGQKGKTAESVTFREAQSNDSRIFAVQYRNVRGRSTGFLKTNTDIVLEDHGPRVEEDRMFGDNDAFVVTREDSEVLLEAKEVDWTNVLDELDEPARIAKDHISIETGDKGNVKRGVFLACVDDAPEKVEETDEKTDKAI</sequence>
<feature type="region of interest" description="Disordered" evidence="1">
    <location>
        <begin position="176"/>
        <end position="196"/>
    </location>
</feature>
<dbReference type="EMBL" id="JAFEKC020000007">
    <property type="protein sequence ID" value="KAK0513646.1"/>
    <property type="molecule type" value="Genomic_DNA"/>
</dbReference>
<dbReference type="AlphaFoldDB" id="A0AA39R3Z5"/>
<dbReference type="Proteomes" id="UP001166286">
    <property type="component" value="Unassembled WGS sequence"/>
</dbReference>
<protein>
    <submittedName>
        <fullName evidence="2">Uncharacterized protein</fullName>
    </submittedName>
</protein>